<keyword evidence="2" id="KW-0812">Transmembrane</keyword>
<dbReference type="EMBL" id="JAKKPZ010000055">
    <property type="protein sequence ID" value="KAI1705598.1"/>
    <property type="molecule type" value="Genomic_DNA"/>
</dbReference>
<feature type="compositionally biased region" description="Polar residues" evidence="1">
    <location>
        <begin position="146"/>
        <end position="156"/>
    </location>
</feature>
<name>A0AAD4QWG6_9BILA</name>
<feature type="transmembrane region" description="Helical" evidence="2">
    <location>
        <begin position="20"/>
        <end position="41"/>
    </location>
</feature>
<sequence length="287" mass="32436">MILHESFMYDSFTGFGSLKYSAIYLPFAISCLAVSISLVRYKQSRKGSLLAAAQLVLLLIAPVPIINFIFDPRIVKGHKVASRWLVYILPLMLTTMWRMVAIWRECVVDKELQLAEGEFLKRLLELPFSKEDPTHLRNTHGVLSGSLENTTTSSESPNDKSSKESIVHVTCGNFCEQHYPSSRSPPKKKHRSCKSTKGVQMYRGPLASEQPNYHFKIDWTLGDEWDSETNSDISMCSTPAYRIIKETGYNSSLPLLRLDRPSLSDDVAHALLSDMIRSKVSYSKLPV</sequence>
<evidence type="ECO:0000256" key="1">
    <source>
        <dbReference type="SAM" id="MobiDB-lite"/>
    </source>
</evidence>
<evidence type="ECO:0000256" key="2">
    <source>
        <dbReference type="SAM" id="Phobius"/>
    </source>
</evidence>
<accession>A0AAD4QWG6</accession>
<keyword evidence="2" id="KW-0472">Membrane</keyword>
<reference evidence="3" key="1">
    <citation type="submission" date="2022-01" db="EMBL/GenBank/DDBJ databases">
        <title>Genome Sequence Resource for Two Populations of Ditylenchus destructor, the Migratory Endoparasitic Phytonematode.</title>
        <authorList>
            <person name="Zhang H."/>
            <person name="Lin R."/>
            <person name="Xie B."/>
        </authorList>
    </citation>
    <scope>NUCLEOTIDE SEQUENCE</scope>
    <source>
        <strain evidence="3">BazhouSP</strain>
    </source>
</reference>
<proteinExistence type="predicted"/>
<feature type="region of interest" description="Disordered" evidence="1">
    <location>
        <begin position="139"/>
        <end position="163"/>
    </location>
</feature>
<evidence type="ECO:0000313" key="4">
    <source>
        <dbReference type="Proteomes" id="UP001201812"/>
    </source>
</evidence>
<keyword evidence="2" id="KW-1133">Transmembrane helix</keyword>
<keyword evidence="4" id="KW-1185">Reference proteome</keyword>
<feature type="transmembrane region" description="Helical" evidence="2">
    <location>
        <begin position="82"/>
        <end position="100"/>
    </location>
</feature>
<gene>
    <name evidence="3" type="ORF">DdX_13563</name>
</gene>
<dbReference type="AlphaFoldDB" id="A0AAD4QWG6"/>
<dbReference type="Proteomes" id="UP001201812">
    <property type="component" value="Unassembled WGS sequence"/>
</dbReference>
<organism evidence="3 4">
    <name type="scientific">Ditylenchus destructor</name>
    <dbReference type="NCBI Taxonomy" id="166010"/>
    <lineage>
        <taxon>Eukaryota</taxon>
        <taxon>Metazoa</taxon>
        <taxon>Ecdysozoa</taxon>
        <taxon>Nematoda</taxon>
        <taxon>Chromadorea</taxon>
        <taxon>Rhabditida</taxon>
        <taxon>Tylenchina</taxon>
        <taxon>Tylenchomorpha</taxon>
        <taxon>Sphaerularioidea</taxon>
        <taxon>Anguinidae</taxon>
        <taxon>Anguininae</taxon>
        <taxon>Ditylenchus</taxon>
    </lineage>
</organism>
<feature type="transmembrane region" description="Helical" evidence="2">
    <location>
        <begin position="48"/>
        <end position="70"/>
    </location>
</feature>
<comment type="caution">
    <text evidence="3">The sequence shown here is derived from an EMBL/GenBank/DDBJ whole genome shotgun (WGS) entry which is preliminary data.</text>
</comment>
<evidence type="ECO:0000313" key="3">
    <source>
        <dbReference type="EMBL" id="KAI1705598.1"/>
    </source>
</evidence>
<protein>
    <submittedName>
        <fullName evidence="3">Uncharacterized protein</fullName>
    </submittedName>
</protein>